<feature type="region of interest" description="Disordered" evidence="5">
    <location>
        <begin position="904"/>
        <end position="927"/>
    </location>
</feature>
<feature type="compositionally biased region" description="Basic and acidic residues" evidence="5">
    <location>
        <begin position="263"/>
        <end position="274"/>
    </location>
</feature>
<gene>
    <name evidence="7" type="primary">Piso0_005795</name>
    <name evidence="7" type="ORF">GNLVRS01_PISO0M22518g</name>
</gene>
<feature type="compositionally biased region" description="Basic and acidic residues" evidence="5">
    <location>
        <begin position="1"/>
        <end position="10"/>
    </location>
</feature>
<dbReference type="FunCoup" id="G8Y2Y4">
    <property type="interactions" value="106"/>
</dbReference>
<proteinExistence type="inferred from homology"/>
<keyword evidence="4" id="KW-0175">Coiled coil</keyword>
<accession>G8Y2Y4</accession>
<dbReference type="PANTHER" id="PTHR16092">
    <property type="entry name" value="SEC3/SYNTAXIN-RELATED"/>
    <property type="match status" value="1"/>
</dbReference>
<evidence type="ECO:0000313" key="7">
    <source>
        <dbReference type="EMBL" id="CCE86145.1"/>
    </source>
</evidence>
<feature type="compositionally biased region" description="Basic and acidic residues" evidence="5">
    <location>
        <begin position="414"/>
        <end position="424"/>
    </location>
</feature>
<comment type="similarity">
    <text evidence="1">Belongs to the SEC3 family.</text>
</comment>
<dbReference type="Pfam" id="PF15277">
    <property type="entry name" value="Sec3-PIP2_bind"/>
    <property type="match status" value="1"/>
</dbReference>
<feature type="region of interest" description="Disordered" evidence="5">
    <location>
        <begin position="400"/>
        <end position="425"/>
    </location>
</feature>
<feature type="compositionally biased region" description="Basic and acidic residues" evidence="5">
    <location>
        <begin position="917"/>
        <end position="927"/>
    </location>
</feature>
<dbReference type="GO" id="GO:0006893">
    <property type="term" value="P:Golgi to plasma membrane transport"/>
    <property type="evidence" value="ECO:0007669"/>
    <property type="project" value="TreeGrafter"/>
</dbReference>
<dbReference type="STRING" id="559304.G8Y2Y4"/>
<dbReference type="GO" id="GO:0000145">
    <property type="term" value="C:exocyst"/>
    <property type="evidence" value="ECO:0007669"/>
    <property type="project" value="InterPro"/>
</dbReference>
<name>G8Y2Y4_PICSO</name>
<reference evidence="7 8" key="1">
    <citation type="journal article" date="2012" name="G3 (Bethesda)">
        <title>Pichia sorbitophila, an interspecies yeast hybrid reveals early steps of genome resolution following polyploidization.</title>
        <authorList>
            <person name="Leh Louis V."/>
            <person name="Despons L."/>
            <person name="Friedrich A."/>
            <person name="Martin T."/>
            <person name="Durrens P."/>
            <person name="Casaregola S."/>
            <person name="Neuveglise C."/>
            <person name="Fairhead C."/>
            <person name="Marck C."/>
            <person name="Cruz J.A."/>
            <person name="Straub M.L."/>
            <person name="Kugler V."/>
            <person name="Sacerdot C."/>
            <person name="Uzunov Z."/>
            <person name="Thierry A."/>
            <person name="Weiss S."/>
            <person name="Bleykasten C."/>
            <person name="De Montigny J."/>
            <person name="Jacques N."/>
            <person name="Jung P."/>
            <person name="Lemaire M."/>
            <person name="Mallet S."/>
            <person name="Morel G."/>
            <person name="Richard G.F."/>
            <person name="Sarkar A."/>
            <person name="Savel G."/>
            <person name="Schacherer J."/>
            <person name="Seret M.L."/>
            <person name="Talla E."/>
            <person name="Samson G."/>
            <person name="Jubin C."/>
            <person name="Poulain J."/>
            <person name="Vacherie B."/>
            <person name="Barbe V."/>
            <person name="Pelletier E."/>
            <person name="Sherman D.J."/>
            <person name="Westhof E."/>
            <person name="Weissenbach J."/>
            <person name="Baret P.V."/>
            <person name="Wincker P."/>
            <person name="Gaillardin C."/>
            <person name="Dujon B."/>
            <person name="Souciet J.L."/>
        </authorList>
    </citation>
    <scope>NUCLEOTIDE SEQUENCE [LARGE SCALE GENOMIC DNA]</scope>
    <source>
        <strain evidence="8">ATCC MYA-4447 / BCRC 22081 / CBS 7064 / NBRC 10061 / NRRL Y-12695</strain>
    </source>
</reference>
<evidence type="ECO:0000256" key="4">
    <source>
        <dbReference type="ARBA" id="ARBA00023054"/>
    </source>
</evidence>
<dbReference type="GO" id="GO:0005886">
    <property type="term" value="C:plasma membrane"/>
    <property type="evidence" value="ECO:0007669"/>
    <property type="project" value="TreeGrafter"/>
</dbReference>
<dbReference type="Pfam" id="PF20654">
    <property type="entry name" value="Sec3_C-term"/>
    <property type="match status" value="1"/>
</dbReference>
<sequence length="1322" mass="152267">MYPRGIRNEVPRSQGSVGAPPPMIPNGNRGIRGPRPPPGGPEAQRNMIVEKIIADCYSKRFRDPSGRIVVDTAYQTHISIKEYSSFSSDPPPANLSPNQVGNVKNRILVLCVRHSGRVLLQKGKFNQAKNIYQIGRTWDLDELRTVTRVGPSGIVLSLNKDYYWFVNEGPDRTWKFLRYLTNAYGEFIGRYPELKGISLAELKLGPVQRKPSVVQSFTGRNASTDRQGSSPNLAGNSPRDHHIPKKIPSLKQNNSIPTQGPNKKADPSSEEKNLYKNIDFTVNGKLPMKPMKVMDVDRPKMLNQNIGEDEQEDDVLSDEFVENYITIEDNDNDNKVEPAKRNTGSHPYHTNTGSFPMTPTMSSQQSEKKEENDRDDLHSFVFKNNDTSYSPEKLHEYAMGHGGGAESPLRKYKPQKDLSGHDTSDSLEPVAALGLELENQLKDLTSGKLLNDLADTSKSFNEESTKLDINSPDFGIEEVDEDEEEERSDPEPVRGLAITQNGAGLANEVEAAKSKEKGNRTLDSSIQDIEQYMDSQLHFNDDSQKYDANAEDNGIQSEAREILPDDSFASKDESQSIRSLSVNEASNISQEKSSFIDDYSIDMLYEKDPEVDEILEEVNWNIMDQSSDFLKRLTKELNNVKYQNVKELVTLDFDKDILRHSIDNSLSEIDNLSYIFKKMEIDFKFLDNDIKTIEKNSKGLQVKSVNKKLLYNDLRDILSQISMKRDDLTQIESFKDFDSPDRLDKLENKLLRLYKALGTLRQDTSENINLSSMRALRDYQVSYGNVTEKFVKHFKQFFENEIRILVEEHSAHLDRFHPFVLFRSLNELLIYSSLTYFIKDVSPYVFQEINNYFNQTTGDLLERWLLFKIKTIGTTTTSSPHFIHDFEVGHSLKKSRTFRLSTKRDKTSYENSNKDLNGTERSAKSGREIDDTKSVVQLINESRDLIYYTQYFIGKTFHYDPNAMDYVEYLDLNPMDSRKVDFDDYSFSSIDTKTHTNDLITNLNSIFGRYINIFMKKVTPTEHSVPVLMSVLEKVLSESEKPNQEFLAYNFLRKVAEKFQSIWNKFIKNQIDMVHKSFIVAKGGILPVVKSIGQLVLITESSLDQPSRTMNEEEKQHIRHFVDESYSKLTEALVHLFSKNDPLLKNHDLDDKDREHRNVSILQNVFYLKEQILPFEARAITDMKNTLDLVYHDALTAYFDKILHKSIGKLIEFITNYEALTRMNNTKPKKYNKKYVKTLLTDYTHKDLAFKVSEMHKKLQKHFITGNDMFEKELLDNLWKELENQYVDYFTRLNNILRSNFDKDIEFSISSQEIHSIFSSTH</sequence>
<dbReference type="OrthoDB" id="27109at2759"/>
<organism evidence="7 8">
    <name type="scientific">Pichia sorbitophila (strain ATCC MYA-4447 / BCRC 22081 / CBS 7064 / NBRC 10061 / NRRL Y-12695)</name>
    <name type="common">Hybrid yeast</name>
    <dbReference type="NCBI Taxonomy" id="559304"/>
    <lineage>
        <taxon>Eukaryota</taxon>
        <taxon>Fungi</taxon>
        <taxon>Dikarya</taxon>
        <taxon>Ascomycota</taxon>
        <taxon>Saccharomycotina</taxon>
        <taxon>Pichiomycetes</taxon>
        <taxon>Debaryomycetaceae</taxon>
        <taxon>Millerozyma</taxon>
    </lineage>
</organism>
<dbReference type="InterPro" id="IPR048628">
    <property type="entry name" value="Sec3_C"/>
</dbReference>
<evidence type="ECO:0000256" key="5">
    <source>
        <dbReference type="SAM" id="MobiDB-lite"/>
    </source>
</evidence>
<dbReference type="SMART" id="SM01313">
    <property type="entry name" value="Sec3-PIP2_bind"/>
    <property type="match status" value="1"/>
</dbReference>
<evidence type="ECO:0000256" key="2">
    <source>
        <dbReference type="ARBA" id="ARBA00022448"/>
    </source>
</evidence>
<feature type="region of interest" description="Disordered" evidence="5">
    <location>
        <begin position="1"/>
        <end position="43"/>
    </location>
</feature>
<dbReference type="HOGENOM" id="CLU_002075_1_0_1"/>
<feature type="compositionally biased region" description="Polar residues" evidence="5">
    <location>
        <begin position="250"/>
        <end position="261"/>
    </location>
</feature>
<protein>
    <submittedName>
        <fullName evidence="7">Piso0_005795 protein</fullName>
    </submittedName>
</protein>
<feature type="region of interest" description="Disordered" evidence="5">
    <location>
        <begin position="213"/>
        <end position="274"/>
    </location>
</feature>
<feature type="region of interest" description="Disordered" evidence="5">
    <location>
        <begin position="329"/>
        <end position="374"/>
    </location>
</feature>
<dbReference type="GO" id="GO:0005546">
    <property type="term" value="F:phosphatidylinositol-4,5-bisphosphate binding"/>
    <property type="evidence" value="ECO:0007669"/>
    <property type="project" value="TreeGrafter"/>
</dbReference>
<feature type="domain" description="Exocyst complex component Sec3 PIP2-binding N-terminal" evidence="6">
    <location>
        <begin position="101"/>
        <end position="187"/>
    </location>
</feature>
<dbReference type="eggNOG" id="ENOG502QSCI">
    <property type="taxonomic scope" value="Eukaryota"/>
</dbReference>
<evidence type="ECO:0000256" key="3">
    <source>
        <dbReference type="ARBA" id="ARBA00022483"/>
    </source>
</evidence>
<feature type="compositionally biased region" description="Polar residues" evidence="5">
    <location>
        <begin position="213"/>
        <end position="235"/>
    </location>
</feature>
<dbReference type="InterPro" id="IPR019160">
    <property type="entry name" value="Sec3_CC"/>
</dbReference>
<keyword evidence="2" id="KW-0813">Transport</keyword>
<dbReference type="GO" id="GO:0006887">
    <property type="term" value="P:exocytosis"/>
    <property type="evidence" value="ECO:0007669"/>
    <property type="project" value="UniProtKB-KW"/>
</dbReference>
<keyword evidence="3" id="KW-0268">Exocytosis</keyword>
<dbReference type="EMBL" id="FO082047">
    <property type="protein sequence ID" value="CCE86145.1"/>
    <property type="molecule type" value="Genomic_DNA"/>
</dbReference>
<evidence type="ECO:0000313" key="8">
    <source>
        <dbReference type="Proteomes" id="UP000005222"/>
    </source>
</evidence>
<dbReference type="InParanoid" id="G8Y2Y4"/>
<evidence type="ECO:0000259" key="6">
    <source>
        <dbReference type="SMART" id="SM01313"/>
    </source>
</evidence>
<feature type="compositionally biased region" description="Polar residues" evidence="5">
    <location>
        <begin position="342"/>
        <end position="365"/>
    </location>
</feature>
<dbReference type="Pfam" id="PF09763">
    <property type="entry name" value="Sec3_CC"/>
    <property type="match status" value="1"/>
</dbReference>
<dbReference type="InterPro" id="IPR028258">
    <property type="entry name" value="Sec3-PIP2_bind"/>
</dbReference>
<keyword evidence="8" id="KW-1185">Reference proteome</keyword>
<dbReference type="Gene3D" id="2.30.29.90">
    <property type="match status" value="1"/>
</dbReference>
<dbReference type="OMA" id="FINSHRE"/>
<dbReference type="Proteomes" id="UP000005222">
    <property type="component" value="Chromosome M"/>
</dbReference>
<dbReference type="PANTHER" id="PTHR16092:SF14">
    <property type="entry name" value="EXOCYST COMPLEX COMPONENT 1 ISOFORM X1"/>
    <property type="match status" value="1"/>
</dbReference>
<evidence type="ECO:0000256" key="1">
    <source>
        <dbReference type="ARBA" id="ARBA00006518"/>
    </source>
</evidence>